<feature type="signal peptide" evidence="2">
    <location>
        <begin position="1"/>
        <end position="36"/>
    </location>
</feature>
<protein>
    <submittedName>
        <fullName evidence="3">Uncharacterized protein</fullName>
    </submittedName>
</protein>
<accession>A0AAV2MDE5</accession>
<sequence>MHTTLTHALCTTLHTFKHLKMMRLLLLCLLLPTTAGYSIKDGDELNGSGDDPDDEDLLATPEHNVAGDLGKTTGDGQESDQITLIIIVVAVVAVALSIVAIIAIILVRRHRNKQQQGIYSVPIDQDKKDAV</sequence>
<keyword evidence="2" id="KW-0732">Signal</keyword>
<feature type="transmembrane region" description="Helical" evidence="1">
    <location>
        <begin position="82"/>
        <end position="107"/>
    </location>
</feature>
<keyword evidence="1" id="KW-0472">Membrane</keyword>
<dbReference type="Proteomes" id="UP001497482">
    <property type="component" value="Chromosome 7"/>
</dbReference>
<gene>
    <name evidence="3" type="ORF">KC01_LOCUS37811</name>
</gene>
<keyword evidence="1" id="KW-0812">Transmembrane</keyword>
<evidence type="ECO:0000256" key="1">
    <source>
        <dbReference type="SAM" id="Phobius"/>
    </source>
</evidence>
<dbReference type="EMBL" id="OZ035829">
    <property type="protein sequence ID" value="CAL1611384.1"/>
    <property type="molecule type" value="Genomic_DNA"/>
</dbReference>
<proteinExistence type="predicted"/>
<evidence type="ECO:0000313" key="4">
    <source>
        <dbReference type="Proteomes" id="UP001497482"/>
    </source>
</evidence>
<reference evidence="3 4" key="1">
    <citation type="submission" date="2024-04" db="EMBL/GenBank/DDBJ databases">
        <authorList>
            <person name="Waldvogel A.-M."/>
            <person name="Schoenle A."/>
        </authorList>
    </citation>
    <scope>NUCLEOTIDE SEQUENCE [LARGE SCALE GENOMIC DNA]</scope>
</reference>
<keyword evidence="1" id="KW-1133">Transmembrane helix</keyword>
<feature type="chain" id="PRO_5043528115" evidence="2">
    <location>
        <begin position="37"/>
        <end position="131"/>
    </location>
</feature>
<dbReference type="AlphaFoldDB" id="A0AAV2MDE5"/>
<name>A0AAV2MDE5_KNICA</name>
<keyword evidence="4" id="KW-1185">Reference proteome</keyword>
<evidence type="ECO:0000313" key="3">
    <source>
        <dbReference type="EMBL" id="CAL1611384.1"/>
    </source>
</evidence>
<organism evidence="3 4">
    <name type="scientific">Knipowitschia caucasica</name>
    <name type="common">Caucasian dwarf goby</name>
    <name type="synonym">Pomatoschistus caucasicus</name>
    <dbReference type="NCBI Taxonomy" id="637954"/>
    <lineage>
        <taxon>Eukaryota</taxon>
        <taxon>Metazoa</taxon>
        <taxon>Chordata</taxon>
        <taxon>Craniata</taxon>
        <taxon>Vertebrata</taxon>
        <taxon>Euteleostomi</taxon>
        <taxon>Actinopterygii</taxon>
        <taxon>Neopterygii</taxon>
        <taxon>Teleostei</taxon>
        <taxon>Neoteleostei</taxon>
        <taxon>Acanthomorphata</taxon>
        <taxon>Gobiaria</taxon>
        <taxon>Gobiiformes</taxon>
        <taxon>Gobioidei</taxon>
        <taxon>Gobiidae</taxon>
        <taxon>Gobiinae</taxon>
        <taxon>Knipowitschia</taxon>
    </lineage>
</organism>
<evidence type="ECO:0000256" key="2">
    <source>
        <dbReference type="SAM" id="SignalP"/>
    </source>
</evidence>